<feature type="domain" description="Nop" evidence="2">
    <location>
        <begin position="264"/>
        <end position="379"/>
    </location>
</feature>
<proteinExistence type="inferred from homology"/>
<dbReference type="InterPro" id="IPR002687">
    <property type="entry name" value="Nop_dom"/>
</dbReference>
<dbReference type="InterPro" id="IPR042239">
    <property type="entry name" value="Nop_C"/>
</dbReference>
<name>A0A7C4NRS2_STAMA</name>
<evidence type="ECO:0000313" key="3">
    <source>
        <dbReference type="EMBL" id="HGQ74072.1"/>
    </source>
</evidence>
<dbReference type="InterPro" id="IPR047099">
    <property type="entry name" value="Nop5_N_sf"/>
</dbReference>
<dbReference type="InterPro" id="IPR045056">
    <property type="entry name" value="Nop56/Nop58"/>
</dbReference>
<dbReference type="InterPro" id="IPR012976">
    <property type="entry name" value="NOSIC"/>
</dbReference>
<dbReference type="NCBIfam" id="NF011121">
    <property type="entry name" value="PRK14552.1"/>
    <property type="match status" value="1"/>
</dbReference>
<dbReference type="Gene3D" id="1.10.287.660">
    <property type="entry name" value="Helix hairpin bin"/>
    <property type="match status" value="1"/>
</dbReference>
<dbReference type="GO" id="GO:0031428">
    <property type="term" value="C:box C/D methylation guide snoRNP complex"/>
    <property type="evidence" value="ECO:0007669"/>
    <property type="project" value="InterPro"/>
</dbReference>
<accession>A0A7C4NRS2</accession>
<dbReference type="Gene3D" id="1.10.150.460">
    <property type="match status" value="1"/>
</dbReference>
<organism evidence="3">
    <name type="scientific">Staphylothermus marinus</name>
    <dbReference type="NCBI Taxonomy" id="2280"/>
    <lineage>
        <taxon>Archaea</taxon>
        <taxon>Thermoproteota</taxon>
        <taxon>Thermoprotei</taxon>
        <taxon>Desulfurococcales</taxon>
        <taxon>Desulfurococcaceae</taxon>
        <taxon>Staphylothermus</taxon>
    </lineage>
</organism>
<dbReference type="Pfam" id="PF21572">
    <property type="entry name" value="Nop5_56-rel_N_Arc"/>
    <property type="match status" value="1"/>
</dbReference>
<evidence type="ECO:0000256" key="1">
    <source>
        <dbReference type="ARBA" id="ARBA00009211"/>
    </source>
</evidence>
<dbReference type="PANTHER" id="PTHR10894:SF0">
    <property type="entry name" value="NUCLEOLAR PROTEIN 56"/>
    <property type="match status" value="1"/>
</dbReference>
<dbReference type="InterPro" id="IPR029012">
    <property type="entry name" value="Helix_hairpin_bin_sf"/>
</dbReference>
<dbReference type="FunFam" id="1.10.246.90:FF:000007">
    <property type="entry name" value="Pre mRNA splicing protein"/>
    <property type="match status" value="1"/>
</dbReference>
<dbReference type="SMART" id="SM00931">
    <property type="entry name" value="NOSIC"/>
    <property type="match status" value="1"/>
</dbReference>
<dbReference type="GO" id="GO:0030515">
    <property type="term" value="F:snoRNA binding"/>
    <property type="evidence" value="ECO:0007669"/>
    <property type="project" value="InterPro"/>
</dbReference>
<comment type="caution">
    <text evidence="3">The sequence shown here is derived from an EMBL/GenBank/DDBJ whole genome shotgun (WGS) entry which is preliminary data.</text>
</comment>
<sequence length="397" mass="44972">MSRVYLTESIVGLFAYDEEGKLIASRPSPRRLDELVEYVISLERGEETPLHSEILSEIKEKGFKEVVVETLGTAGIVSKYGLTPIVQSNHLGCRLLRENIAKIAVETGFAKDEEDYYTKLHETMLEATRRKLRKEAQKRDLLAVQSIRAIDDIDKTINLFVARLREWYSIHFPELDEEVEDHEKYVKIVYEIGDRDSFTVDKLLEIGFDKGKAESIVNKTKTSIGAELSDFDINNIKTLAGIIVQLYELKRTLENYVDAVMKEVAPNITILVGPKLGARLLSLAGGLEELAKCPASTIQVLGAEKALFRALRTGSKPPKHGVIFQWPYIHKSPKWQRGKIARALATKLSIAAKIDYFTGRIVGDKLLDDLKKRIEEIKTLYPKPPKKEERPGRGRKR</sequence>
<reference evidence="3" key="1">
    <citation type="journal article" date="2020" name="mSystems">
        <title>Genome- and Community-Level Interaction Insights into Carbon Utilization and Element Cycling Functions of Hydrothermarchaeota in Hydrothermal Sediment.</title>
        <authorList>
            <person name="Zhou Z."/>
            <person name="Liu Y."/>
            <person name="Xu W."/>
            <person name="Pan J."/>
            <person name="Luo Z.H."/>
            <person name="Li M."/>
        </authorList>
    </citation>
    <scope>NUCLEOTIDE SEQUENCE [LARGE SCALE GENOMIC DNA]</scope>
    <source>
        <strain evidence="3">SpSt-648</strain>
    </source>
</reference>
<gene>
    <name evidence="3" type="ORF">ENU20_03225</name>
</gene>
<dbReference type="InterPro" id="IPR036070">
    <property type="entry name" value="Nop_dom_sf"/>
</dbReference>
<dbReference type="PANTHER" id="PTHR10894">
    <property type="entry name" value="NUCLEOLAR PROTEIN 5 NUCLEOLAR PROTEIN NOP5 NOP58"/>
    <property type="match status" value="1"/>
</dbReference>
<dbReference type="Pfam" id="PF01798">
    <property type="entry name" value="Nop"/>
    <property type="match status" value="1"/>
</dbReference>
<dbReference type="EMBL" id="DTBP01000020">
    <property type="protein sequence ID" value="HGQ74072.1"/>
    <property type="molecule type" value="Genomic_DNA"/>
</dbReference>
<dbReference type="PROSITE" id="PS51358">
    <property type="entry name" value="NOP"/>
    <property type="match status" value="1"/>
</dbReference>
<comment type="similarity">
    <text evidence="1">Belongs to the NOP5/NOP56 family.</text>
</comment>
<keyword evidence="3" id="KW-0687">Ribonucleoprotein</keyword>
<evidence type="ECO:0000259" key="2">
    <source>
        <dbReference type="PROSITE" id="PS51358"/>
    </source>
</evidence>
<dbReference type="SUPFAM" id="SSF89124">
    <property type="entry name" value="Nop domain"/>
    <property type="match status" value="1"/>
</dbReference>
<dbReference type="InterPro" id="IPR048896">
    <property type="entry name" value="Nop5_56-rel_N"/>
</dbReference>
<dbReference type="Gene3D" id="3.30.420.220">
    <property type="match status" value="1"/>
</dbReference>
<protein>
    <submittedName>
        <fullName evidence="3">C/D box methylation guide ribonucleoprotein complex aNOP56 subunit</fullName>
    </submittedName>
</protein>
<dbReference type="Gene3D" id="1.10.246.90">
    <property type="entry name" value="Nop domain"/>
    <property type="match status" value="1"/>
</dbReference>
<dbReference type="AlphaFoldDB" id="A0A7C4NRS2"/>